<dbReference type="EMBL" id="KV878977">
    <property type="protein sequence ID" value="OJJ99852.1"/>
    <property type="molecule type" value="Genomic_DNA"/>
</dbReference>
<keyword evidence="3" id="KW-0805">Transcription regulation</keyword>
<dbReference type="AlphaFoldDB" id="A0A1L9WUR8"/>
<dbReference type="Gene3D" id="4.10.240.10">
    <property type="entry name" value="Zn(2)-C6 fungal-type DNA-binding domain"/>
    <property type="match status" value="1"/>
</dbReference>
<dbReference type="OrthoDB" id="2593732at2759"/>
<dbReference type="GeneID" id="30975079"/>
<keyword evidence="6" id="KW-0539">Nucleus</keyword>
<evidence type="ECO:0000256" key="6">
    <source>
        <dbReference type="ARBA" id="ARBA00023242"/>
    </source>
</evidence>
<dbReference type="SUPFAM" id="SSF57701">
    <property type="entry name" value="Zn2/Cys6 DNA-binding domain"/>
    <property type="match status" value="1"/>
</dbReference>
<name>A0A1L9WUR8_ASPA1</name>
<evidence type="ECO:0000259" key="7">
    <source>
        <dbReference type="PROSITE" id="PS50048"/>
    </source>
</evidence>
<dbReference type="InterPro" id="IPR052360">
    <property type="entry name" value="Transcr_Regulatory_Proteins"/>
</dbReference>
<dbReference type="CDD" id="cd00067">
    <property type="entry name" value="GAL4"/>
    <property type="match status" value="1"/>
</dbReference>
<dbReference type="PANTHER" id="PTHR36206">
    <property type="entry name" value="ASPERCRYPTIN BIOSYNTHESIS CLUSTER-SPECIFIC TRANSCRIPTION REGULATOR ATNN-RELATED"/>
    <property type="match status" value="1"/>
</dbReference>
<reference evidence="9" key="1">
    <citation type="journal article" date="2017" name="Genome Biol.">
        <title>Comparative genomics reveals high biological diversity and specific adaptations in the industrially and medically important fungal genus Aspergillus.</title>
        <authorList>
            <person name="de Vries R.P."/>
            <person name="Riley R."/>
            <person name="Wiebenga A."/>
            <person name="Aguilar-Osorio G."/>
            <person name="Amillis S."/>
            <person name="Uchima C.A."/>
            <person name="Anderluh G."/>
            <person name="Asadollahi M."/>
            <person name="Askin M."/>
            <person name="Barry K."/>
            <person name="Battaglia E."/>
            <person name="Bayram O."/>
            <person name="Benocci T."/>
            <person name="Braus-Stromeyer S.A."/>
            <person name="Caldana C."/>
            <person name="Canovas D."/>
            <person name="Cerqueira G.C."/>
            <person name="Chen F."/>
            <person name="Chen W."/>
            <person name="Choi C."/>
            <person name="Clum A."/>
            <person name="Dos Santos R.A."/>
            <person name="Damasio A.R."/>
            <person name="Diallinas G."/>
            <person name="Emri T."/>
            <person name="Fekete E."/>
            <person name="Flipphi M."/>
            <person name="Freyberg S."/>
            <person name="Gallo A."/>
            <person name="Gournas C."/>
            <person name="Habgood R."/>
            <person name="Hainaut M."/>
            <person name="Harispe M.L."/>
            <person name="Henrissat B."/>
            <person name="Hilden K.S."/>
            <person name="Hope R."/>
            <person name="Hossain A."/>
            <person name="Karabika E."/>
            <person name="Karaffa L."/>
            <person name="Karanyi Z."/>
            <person name="Krasevec N."/>
            <person name="Kuo A."/>
            <person name="Kusch H."/>
            <person name="LaButti K."/>
            <person name="Lagendijk E.L."/>
            <person name="Lapidus A."/>
            <person name="Levasseur A."/>
            <person name="Lindquist E."/>
            <person name="Lipzen A."/>
            <person name="Logrieco A.F."/>
            <person name="MacCabe A."/>
            <person name="Maekelae M.R."/>
            <person name="Malavazi I."/>
            <person name="Melin P."/>
            <person name="Meyer V."/>
            <person name="Mielnichuk N."/>
            <person name="Miskei M."/>
            <person name="Molnar A.P."/>
            <person name="Mule G."/>
            <person name="Ngan C.Y."/>
            <person name="Orejas M."/>
            <person name="Orosz E."/>
            <person name="Ouedraogo J.P."/>
            <person name="Overkamp K.M."/>
            <person name="Park H.-S."/>
            <person name="Perrone G."/>
            <person name="Piumi F."/>
            <person name="Punt P.J."/>
            <person name="Ram A.F."/>
            <person name="Ramon A."/>
            <person name="Rauscher S."/>
            <person name="Record E."/>
            <person name="Riano-Pachon D.M."/>
            <person name="Robert V."/>
            <person name="Roehrig J."/>
            <person name="Ruller R."/>
            <person name="Salamov A."/>
            <person name="Salih N.S."/>
            <person name="Samson R.A."/>
            <person name="Sandor E."/>
            <person name="Sanguinetti M."/>
            <person name="Schuetze T."/>
            <person name="Sepcic K."/>
            <person name="Shelest E."/>
            <person name="Sherlock G."/>
            <person name="Sophianopoulou V."/>
            <person name="Squina F.M."/>
            <person name="Sun H."/>
            <person name="Susca A."/>
            <person name="Todd R.B."/>
            <person name="Tsang A."/>
            <person name="Unkles S.E."/>
            <person name="van de Wiele N."/>
            <person name="van Rossen-Uffink D."/>
            <person name="Oliveira J.V."/>
            <person name="Vesth T.C."/>
            <person name="Visser J."/>
            <person name="Yu J.-H."/>
            <person name="Zhou M."/>
            <person name="Andersen M.R."/>
            <person name="Archer D.B."/>
            <person name="Baker S.E."/>
            <person name="Benoit I."/>
            <person name="Brakhage A.A."/>
            <person name="Braus G.H."/>
            <person name="Fischer R."/>
            <person name="Frisvad J.C."/>
            <person name="Goldman G.H."/>
            <person name="Houbraken J."/>
            <person name="Oakley B."/>
            <person name="Pocsi I."/>
            <person name="Scazzocchio C."/>
            <person name="Seiboth B."/>
            <person name="vanKuyk P.A."/>
            <person name="Wortman J."/>
            <person name="Dyer P.S."/>
            <person name="Grigoriev I.V."/>
        </authorList>
    </citation>
    <scope>NUCLEOTIDE SEQUENCE [LARGE SCALE GENOMIC DNA]</scope>
    <source>
        <strain evidence="9">ATCC 16872 / CBS 172.66 / WB 5094</strain>
    </source>
</reference>
<sequence length="544" mass="61257">MLLSKRKPHRKRSSTGCRTCRLRRIKCDEAPDACTNCVSTGRTCDGYEAHRLPRACGPQSKQLKRTVAVAHPALTQVAFGLQWAVTSDEGRCLSFFQHQSVQNMVGFYDSSLWHRLILRLSYTEPAVYHAAIALGAINNAQDKNKVLRPGQKLQSIWYWFGLEQAGRSISLLNKRHFSQDPQFQEVVLVCCLLFIACEMLCGNYDNACAHVQGGLQVLQKLNIRRKISGEFISPVDSCIVETFLQLQAQSVFYGTGVHFHVDNDLVSEHPYEDYLGTFQRLQDARRVCDPLLNTGWPFAARSWKLSEAEIMADYAMLHQEQLFLLSSMSRFLSRLDWLTRQSYSQLSEKEQRETDMTTVNCFALNFALKSSLLSRNTPLSPELAQESEDLVSLTESAIQKLREHPIITLDSPIVPALYNAAAKTPNYSVRVKAIALMRVWQHVEGFANTALVADILEEGLKIALRKLRREMIATSRALPAGLMFVPATDGQTFVRIGYKMFGAEHEQWLSLEKSPALFDALPFIQSASQWSCLRSLGIVKSAGA</sequence>
<dbReference type="GO" id="GO:0009893">
    <property type="term" value="P:positive regulation of metabolic process"/>
    <property type="evidence" value="ECO:0007669"/>
    <property type="project" value="UniProtKB-ARBA"/>
</dbReference>
<keyword evidence="4" id="KW-0238">DNA-binding</keyword>
<evidence type="ECO:0000256" key="2">
    <source>
        <dbReference type="ARBA" id="ARBA00022833"/>
    </source>
</evidence>
<dbReference type="RefSeq" id="XP_020056192.1">
    <property type="nucleotide sequence ID" value="XM_020201265.1"/>
</dbReference>
<feature type="domain" description="Zn(2)-C6 fungal-type" evidence="7">
    <location>
        <begin position="16"/>
        <end position="44"/>
    </location>
</feature>
<protein>
    <recommendedName>
        <fullName evidence="7">Zn(2)-C6 fungal-type domain-containing protein</fullName>
    </recommendedName>
</protein>
<dbReference type="OMA" id="ERWIDME"/>
<evidence type="ECO:0000256" key="5">
    <source>
        <dbReference type="ARBA" id="ARBA00023163"/>
    </source>
</evidence>
<dbReference type="Pfam" id="PF00172">
    <property type="entry name" value="Zn_clus"/>
    <property type="match status" value="1"/>
</dbReference>
<keyword evidence="1" id="KW-0479">Metal-binding</keyword>
<keyword evidence="5" id="KW-0804">Transcription</keyword>
<dbReference type="GO" id="GO:0000981">
    <property type="term" value="F:DNA-binding transcription factor activity, RNA polymerase II-specific"/>
    <property type="evidence" value="ECO:0007669"/>
    <property type="project" value="InterPro"/>
</dbReference>
<dbReference type="InterPro" id="IPR001138">
    <property type="entry name" value="Zn2Cys6_DnaBD"/>
</dbReference>
<dbReference type="GO" id="GO:0003677">
    <property type="term" value="F:DNA binding"/>
    <property type="evidence" value="ECO:0007669"/>
    <property type="project" value="UniProtKB-KW"/>
</dbReference>
<dbReference type="PANTHER" id="PTHR36206:SF16">
    <property type="entry name" value="TRANSCRIPTION FACTOR DOMAIN-CONTAINING PROTEIN-RELATED"/>
    <property type="match status" value="1"/>
</dbReference>
<evidence type="ECO:0000313" key="8">
    <source>
        <dbReference type="EMBL" id="OJJ99852.1"/>
    </source>
</evidence>
<organism evidence="8 9">
    <name type="scientific">Aspergillus aculeatus (strain ATCC 16872 / CBS 172.66 / WB 5094)</name>
    <dbReference type="NCBI Taxonomy" id="690307"/>
    <lineage>
        <taxon>Eukaryota</taxon>
        <taxon>Fungi</taxon>
        <taxon>Dikarya</taxon>
        <taxon>Ascomycota</taxon>
        <taxon>Pezizomycotina</taxon>
        <taxon>Eurotiomycetes</taxon>
        <taxon>Eurotiomycetidae</taxon>
        <taxon>Eurotiales</taxon>
        <taxon>Aspergillaceae</taxon>
        <taxon>Aspergillus</taxon>
        <taxon>Aspergillus subgen. Circumdati</taxon>
    </lineage>
</organism>
<dbReference type="PROSITE" id="PS00463">
    <property type="entry name" value="ZN2_CY6_FUNGAL_1"/>
    <property type="match status" value="1"/>
</dbReference>
<dbReference type="InterPro" id="IPR021858">
    <property type="entry name" value="Fun_TF"/>
</dbReference>
<dbReference type="PROSITE" id="PS50048">
    <property type="entry name" value="ZN2_CY6_FUNGAL_2"/>
    <property type="match status" value="1"/>
</dbReference>
<evidence type="ECO:0000256" key="4">
    <source>
        <dbReference type="ARBA" id="ARBA00023125"/>
    </source>
</evidence>
<dbReference type="STRING" id="690307.A0A1L9WUR8"/>
<dbReference type="SMART" id="SM00066">
    <property type="entry name" value="GAL4"/>
    <property type="match status" value="1"/>
</dbReference>
<dbReference type="VEuPathDB" id="FungiDB:ASPACDRAFT_43487"/>
<keyword evidence="2" id="KW-0862">Zinc</keyword>
<accession>A0A1L9WUR8</accession>
<dbReference type="InterPro" id="IPR036864">
    <property type="entry name" value="Zn2-C6_fun-type_DNA-bd_sf"/>
</dbReference>
<keyword evidence="9" id="KW-1185">Reference proteome</keyword>
<evidence type="ECO:0000256" key="3">
    <source>
        <dbReference type="ARBA" id="ARBA00023015"/>
    </source>
</evidence>
<dbReference type="Proteomes" id="UP000184546">
    <property type="component" value="Unassembled WGS sequence"/>
</dbReference>
<evidence type="ECO:0000256" key="1">
    <source>
        <dbReference type="ARBA" id="ARBA00022723"/>
    </source>
</evidence>
<dbReference type="Pfam" id="PF11951">
    <property type="entry name" value="Fungal_trans_2"/>
    <property type="match status" value="1"/>
</dbReference>
<evidence type="ECO:0000313" key="9">
    <source>
        <dbReference type="Proteomes" id="UP000184546"/>
    </source>
</evidence>
<proteinExistence type="predicted"/>
<dbReference type="GO" id="GO:0008270">
    <property type="term" value="F:zinc ion binding"/>
    <property type="evidence" value="ECO:0007669"/>
    <property type="project" value="InterPro"/>
</dbReference>
<gene>
    <name evidence="8" type="ORF">ASPACDRAFT_43487</name>
</gene>